<dbReference type="PANTHER" id="PTHR33376:SF15">
    <property type="entry name" value="BLL6794 PROTEIN"/>
    <property type="match status" value="1"/>
</dbReference>
<dbReference type="InterPro" id="IPR018389">
    <property type="entry name" value="DctP_fam"/>
</dbReference>
<evidence type="ECO:0000313" key="4">
    <source>
        <dbReference type="Proteomes" id="UP000629025"/>
    </source>
</evidence>
<dbReference type="RefSeq" id="WP_188745891.1">
    <property type="nucleotide sequence ID" value="NZ_BMIJ01000002.1"/>
</dbReference>
<dbReference type="PANTHER" id="PTHR33376">
    <property type="match status" value="1"/>
</dbReference>
<dbReference type="InterPro" id="IPR038404">
    <property type="entry name" value="TRAP_DctP_sf"/>
</dbReference>
<dbReference type="Gene3D" id="3.40.190.170">
    <property type="entry name" value="Bacterial extracellular solute-binding protein, family 7"/>
    <property type="match status" value="1"/>
</dbReference>
<evidence type="ECO:0000256" key="1">
    <source>
        <dbReference type="ARBA" id="ARBA00022729"/>
    </source>
</evidence>
<accession>A0ABQ1K6L7</accession>
<feature type="signal peptide" evidence="2">
    <location>
        <begin position="1"/>
        <end position="29"/>
    </location>
</feature>
<dbReference type="CDD" id="cd13665">
    <property type="entry name" value="PBP2_TRAP_Dctp3_4"/>
    <property type="match status" value="1"/>
</dbReference>
<feature type="chain" id="PRO_5047285093" evidence="2">
    <location>
        <begin position="30"/>
        <end position="347"/>
    </location>
</feature>
<organism evidence="3 4">
    <name type="scientific">Marinobacterium zhoushanense</name>
    <dbReference type="NCBI Taxonomy" id="1679163"/>
    <lineage>
        <taxon>Bacteria</taxon>
        <taxon>Pseudomonadati</taxon>
        <taxon>Pseudomonadota</taxon>
        <taxon>Gammaproteobacteria</taxon>
        <taxon>Oceanospirillales</taxon>
        <taxon>Oceanospirillaceae</taxon>
        <taxon>Marinobacterium</taxon>
    </lineage>
</organism>
<dbReference type="NCBIfam" id="NF037995">
    <property type="entry name" value="TRAP_S1"/>
    <property type="match status" value="1"/>
</dbReference>
<evidence type="ECO:0000313" key="3">
    <source>
        <dbReference type="EMBL" id="GGB85068.1"/>
    </source>
</evidence>
<evidence type="ECO:0000256" key="2">
    <source>
        <dbReference type="SAM" id="SignalP"/>
    </source>
</evidence>
<proteinExistence type="predicted"/>
<name>A0ABQ1K6L7_9GAMM</name>
<sequence>MKQRRTLGRGLVAALCTSLTLSFSGAASAEESLTLRYNQWFPATHWSQVDGLLDFFQQVETVTEGRVKIQPSAKPLAPPTRNYQAVTSGIADLAWGPHGYTPGAFPLTEMVEFPFDNKDAEKSSVAYWRVFKQYFEPAGMQNDVHTLAMHVTSGGNLHMKDKAIVKPEDLNGMKIRVQTPVVSNALQELGVAPISGSLVELREFLSRGVIDGTALSDELLVGFKVDKYINHVTHIPGGLYSNSAFLVVNKDKWMQISEKDRAAIDRIAGEKLSARMGRLWDENDVKGRNYLTERLAGEYREASPELMNALHKVFDPQREQWFDVAKENGVDGHAVMAFYKSEIEAQQ</sequence>
<dbReference type="Pfam" id="PF03480">
    <property type="entry name" value="DctP"/>
    <property type="match status" value="1"/>
</dbReference>
<gene>
    <name evidence="3" type="ORF">GCM10011352_08610</name>
</gene>
<dbReference type="EMBL" id="BMIJ01000002">
    <property type="protein sequence ID" value="GGB85068.1"/>
    <property type="molecule type" value="Genomic_DNA"/>
</dbReference>
<protein>
    <submittedName>
        <fullName evidence="3">ABC transporter substrate-binding protein</fullName>
    </submittedName>
</protein>
<keyword evidence="1 2" id="KW-0732">Signal</keyword>
<comment type="caution">
    <text evidence="3">The sequence shown here is derived from an EMBL/GenBank/DDBJ whole genome shotgun (WGS) entry which is preliminary data.</text>
</comment>
<reference evidence="4" key="1">
    <citation type="journal article" date="2019" name="Int. J. Syst. Evol. Microbiol.">
        <title>The Global Catalogue of Microorganisms (GCM) 10K type strain sequencing project: providing services to taxonomists for standard genome sequencing and annotation.</title>
        <authorList>
            <consortium name="The Broad Institute Genomics Platform"/>
            <consortium name="The Broad Institute Genome Sequencing Center for Infectious Disease"/>
            <person name="Wu L."/>
            <person name="Ma J."/>
        </authorList>
    </citation>
    <scope>NUCLEOTIDE SEQUENCE [LARGE SCALE GENOMIC DNA]</scope>
    <source>
        <strain evidence="4">CGMCC 1.15341</strain>
    </source>
</reference>
<dbReference type="Proteomes" id="UP000629025">
    <property type="component" value="Unassembled WGS sequence"/>
</dbReference>
<keyword evidence="4" id="KW-1185">Reference proteome</keyword>